<dbReference type="AlphaFoldDB" id="A0A285IK10"/>
<evidence type="ECO:0000256" key="1">
    <source>
        <dbReference type="SAM" id="MobiDB-lite"/>
    </source>
</evidence>
<feature type="region of interest" description="Disordered" evidence="1">
    <location>
        <begin position="144"/>
        <end position="172"/>
    </location>
</feature>
<protein>
    <submittedName>
        <fullName evidence="2">Uncharacterized protein</fullName>
    </submittedName>
</protein>
<dbReference type="Proteomes" id="UP000219573">
    <property type="component" value="Unassembled WGS sequence"/>
</dbReference>
<gene>
    <name evidence="2" type="ORF">SAMN06265827_1512</name>
</gene>
<accession>A0A285IK10</accession>
<dbReference type="EMBL" id="OBDZ01000051">
    <property type="protein sequence ID" value="SNY47416.1"/>
    <property type="molecule type" value="Genomic_DNA"/>
</dbReference>
<feature type="compositionally biased region" description="Basic and acidic residues" evidence="1">
    <location>
        <begin position="144"/>
        <end position="153"/>
    </location>
</feature>
<evidence type="ECO:0000313" key="3">
    <source>
        <dbReference type="Proteomes" id="UP000219573"/>
    </source>
</evidence>
<sequence>MYKDEYLFLPEAKTVDKLLSVFNIQSQQQLAPNEVISILGLLNLLNLVGIAQEGVGLSKNSLNSLVTKSESINEQQIQETLQQLNKNSSQNNLLKNLTDMFNSNQSGSALENLFGMIGENNRGNNSLDPTLMLKLMNLVNQIKENKSNKKEEQQEANNPVKSEPYSKEDDQD</sequence>
<organism evidence="2 3">
    <name type="scientific">Orenia metallireducens</name>
    <dbReference type="NCBI Taxonomy" id="1413210"/>
    <lineage>
        <taxon>Bacteria</taxon>
        <taxon>Bacillati</taxon>
        <taxon>Bacillota</taxon>
        <taxon>Clostridia</taxon>
        <taxon>Halanaerobiales</taxon>
        <taxon>Halobacteroidaceae</taxon>
        <taxon>Orenia</taxon>
    </lineage>
</organism>
<evidence type="ECO:0000313" key="2">
    <source>
        <dbReference type="EMBL" id="SNY47416.1"/>
    </source>
</evidence>
<dbReference type="OrthoDB" id="9998187at2"/>
<name>A0A285IK10_9FIRM</name>
<reference evidence="3" key="1">
    <citation type="submission" date="2017-09" db="EMBL/GenBank/DDBJ databases">
        <authorList>
            <person name="Varghese N."/>
            <person name="Submissions S."/>
        </authorList>
    </citation>
    <scope>NUCLEOTIDE SEQUENCE [LARGE SCALE GENOMIC DNA]</scope>
    <source>
        <strain evidence="3">MSL47</strain>
    </source>
</reference>
<proteinExistence type="predicted"/>
<keyword evidence="3" id="KW-1185">Reference proteome</keyword>
<dbReference type="RefSeq" id="WP_097019632.1">
    <property type="nucleotide sequence ID" value="NZ_OBDZ01000051.1"/>
</dbReference>